<dbReference type="Proteomes" id="UP000621540">
    <property type="component" value="Unassembled WGS sequence"/>
</dbReference>
<organism evidence="1 2">
    <name type="scientific">Roseburia yibonii</name>
    <dbReference type="NCBI Taxonomy" id="2763063"/>
    <lineage>
        <taxon>Bacteria</taxon>
        <taxon>Bacillati</taxon>
        <taxon>Bacillota</taxon>
        <taxon>Clostridia</taxon>
        <taxon>Lachnospirales</taxon>
        <taxon>Lachnospiraceae</taxon>
        <taxon>Roseburia</taxon>
    </lineage>
</organism>
<protein>
    <recommendedName>
        <fullName evidence="3">Flagellar hook-associated protein 2 C-terminal domain-containing protein</fullName>
    </recommendedName>
</protein>
<dbReference type="EMBL" id="JACOQH010000004">
    <property type="protein sequence ID" value="MBC5753941.1"/>
    <property type="molecule type" value="Genomic_DNA"/>
</dbReference>
<gene>
    <name evidence="1" type="ORF">H8Z76_07850</name>
</gene>
<name>A0ABR7IAH6_9FIRM</name>
<comment type="caution">
    <text evidence="1">The sequence shown here is derived from an EMBL/GenBank/DDBJ whole genome shotgun (WGS) entry which is preliminary data.</text>
</comment>
<evidence type="ECO:0000313" key="1">
    <source>
        <dbReference type="EMBL" id="MBC5753941.1"/>
    </source>
</evidence>
<proteinExistence type="predicted"/>
<reference evidence="1 2" key="1">
    <citation type="submission" date="2020-08" db="EMBL/GenBank/DDBJ databases">
        <title>Genome public.</title>
        <authorList>
            <person name="Liu C."/>
            <person name="Sun Q."/>
        </authorList>
    </citation>
    <scope>NUCLEOTIDE SEQUENCE [LARGE SCALE GENOMIC DNA]</scope>
    <source>
        <strain evidence="1 2">BX0805</strain>
    </source>
</reference>
<dbReference type="RefSeq" id="WP_186982161.1">
    <property type="nucleotide sequence ID" value="NZ_JACOQH010000004.1"/>
</dbReference>
<keyword evidence="2" id="KW-1185">Reference proteome</keyword>
<sequence>MQVSSSSYASLLDYINSQSDDTSSKGLGKAGGISSLLQQNCVASNPVLTKMSREAEKSGIYKSTVTNTGSVLKYLETLTDKSSDSVFSKAEADGNTDEAVTKIGSLVVSYNKMISNLSEEGGKTNKAYLKSLFSTLENASGQLKKIGITVKSDGTLETDYATLCDADAADLKEAFGSGSSLAQALTKTVGEVNSASAKSSHLAQIYSTAYSNSGSYSQYDYIKHLYNTLA</sequence>
<evidence type="ECO:0000313" key="2">
    <source>
        <dbReference type="Proteomes" id="UP000621540"/>
    </source>
</evidence>
<accession>A0ABR7IAH6</accession>
<evidence type="ECO:0008006" key="3">
    <source>
        <dbReference type="Google" id="ProtNLM"/>
    </source>
</evidence>